<evidence type="ECO:0000313" key="2">
    <source>
        <dbReference type="Proteomes" id="UP001159363"/>
    </source>
</evidence>
<protein>
    <submittedName>
        <fullName evidence="1">Uncharacterized protein</fullName>
    </submittedName>
</protein>
<dbReference type="EMBL" id="JARBHB010000006">
    <property type="protein sequence ID" value="KAJ8881053.1"/>
    <property type="molecule type" value="Genomic_DNA"/>
</dbReference>
<comment type="caution">
    <text evidence="1">The sequence shown here is derived from an EMBL/GenBank/DDBJ whole genome shotgun (WGS) entry which is preliminary data.</text>
</comment>
<dbReference type="Proteomes" id="UP001159363">
    <property type="component" value="Chromosome 5"/>
</dbReference>
<reference evidence="1 2" key="1">
    <citation type="submission" date="2023-02" db="EMBL/GenBank/DDBJ databases">
        <title>LHISI_Scaffold_Assembly.</title>
        <authorList>
            <person name="Stuart O.P."/>
            <person name="Cleave R."/>
            <person name="Magrath M.J.L."/>
            <person name="Mikheyev A.S."/>
        </authorList>
    </citation>
    <scope>NUCLEOTIDE SEQUENCE [LARGE SCALE GENOMIC DNA]</scope>
    <source>
        <strain evidence="1">Daus_M_001</strain>
        <tissue evidence="1">Leg muscle</tissue>
    </source>
</reference>
<accession>A0ABQ9H9R9</accession>
<sequence>MTQGYNTEICAALNIEVLRADEGEMRQVWSSTIMKGWENRRSPRKPTDQWHCPVRFPHVKIRERPRRKSNPFRLDERDWKAPGVKVSRPRDVSQEDDTAFLLGSRVAWSTRAIHCNKLCGEYEEHIVAEVHQTSSNYLMRTYQDLTLAHMFPLAPIPTLLEQGSGTFNGYVTVRISRSHCMVAGHKVDYWLCNLWDVVTRGNGGTCTVVGWYGWTAAPVVMSGNGC</sequence>
<organism evidence="1 2">
    <name type="scientific">Dryococelus australis</name>
    <dbReference type="NCBI Taxonomy" id="614101"/>
    <lineage>
        <taxon>Eukaryota</taxon>
        <taxon>Metazoa</taxon>
        <taxon>Ecdysozoa</taxon>
        <taxon>Arthropoda</taxon>
        <taxon>Hexapoda</taxon>
        <taxon>Insecta</taxon>
        <taxon>Pterygota</taxon>
        <taxon>Neoptera</taxon>
        <taxon>Polyneoptera</taxon>
        <taxon>Phasmatodea</taxon>
        <taxon>Verophasmatodea</taxon>
        <taxon>Anareolatae</taxon>
        <taxon>Phasmatidae</taxon>
        <taxon>Eurycanthinae</taxon>
        <taxon>Dryococelus</taxon>
    </lineage>
</organism>
<evidence type="ECO:0000313" key="1">
    <source>
        <dbReference type="EMBL" id="KAJ8881053.1"/>
    </source>
</evidence>
<keyword evidence="2" id="KW-1185">Reference proteome</keyword>
<proteinExistence type="predicted"/>
<gene>
    <name evidence="1" type="ORF">PR048_017526</name>
</gene>
<name>A0ABQ9H9R9_9NEOP</name>